<evidence type="ECO:0000313" key="1">
    <source>
        <dbReference type="EMBL" id="KAK5980491.1"/>
    </source>
</evidence>
<evidence type="ECO:0000313" key="2">
    <source>
        <dbReference type="Proteomes" id="UP001331761"/>
    </source>
</evidence>
<dbReference type="AlphaFoldDB" id="A0AAN8INZ8"/>
<comment type="caution">
    <text evidence="1">The sequence shown here is derived from an EMBL/GenBank/DDBJ whole genome shotgun (WGS) entry which is preliminary data.</text>
</comment>
<reference evidence="1 2" key="1">
    <citation type="submission" date="2019-10" db="EMBL/GenBank/DDBJ databases">
        <title>Assembly and Annotation for the nematode Trichostrongylus colubriformis.</title>
        <authorList>
            <person name="Martin J."/>
        </authorList>
    </citation>
    <scope>NUCLEOTIDE SEQUENCE [LARGE SCALE GENOMIC DNA]</scope>
    <source>
        <strain evidence="1">G859</strain>
        <tissue evidence="1">Whole worm</tissue>
    </source>
</reference>
<keyword evidence="2" id="KW-1185">Reference proteome</keyword>
<dbReference type="Proteomes" id="UP001331761">
    <property type="component" value="Unassembled WGS sequence"/>
</dbReference>
<protein>
    <submittedName>
        <fullName evidence="1">Uncharacterized protein</fullName>
    </submittedName>
</protein>
<dbReference type="EMBL" id="WIXE01007348">
    <property type="protein sequence ID" value="KAK5980491.1"/>
    <property type="molecule type" value="Genomic_DNA"/>
</dbReference>
<sequence length="35" mass="4126">MVRLISCQTRWPETNSIHTRKSIRIRNWINSSPGS</sequence>
<gene>
    <name evidence="1" type="ORF">GCK32_006000</name>
</gene>
<proteinExistence type="predicted"/>
<accession>A0AAN8INZ8</accession>
<organism evidence="1 2">
    <name type="scientific">Trichostrongylus colubriformis</name>
    <name type="common">Black scour worm</name>
    <dbReference type="NCBI Taxonomy" id="6319"/>
    <lineage>
        <taxon>Eukaryota</taxon>
        <taxon>Metazoa</taxon>
        <taxon>Ecdysozoa</taxon>
        <taxon>Nematoda</taxon>
        <taxon>Chromadorea</taxon>
        <taxon>Rhabditida</taxon>
        <taxon>Rhabditina</taxon>
        <taxon>Rhabditomorpha</taxon>
        <taxon>Strongyloidea</taxon>
        <taxon>Trichostrongylidae</taxon>
        <taxon>Trichostrongylus</taxon>
    </lineage>
</organism>
<name>A0AAN8INZ8_TRICO</name>